<evidence type="ECO:0000313" key="1">
    <source>
        <dbReference type="EMBL" id="KAB1642808.1"/>
    </source>
</evidence>
<dbReference type="AlphaFoldDB" id="A0A7C8BQ79"/>
<dbReference type="Proteomes" id="UP000479639">
    <property type="component" value="Unassembled WGS sequence"/>
</dbReference>
<gene>
    <name evidence="1" type="ORF">F8D48_09280</name>
</gene>
<accession>A0A7C8BQ79</accession>
<dbReference type="RefSeq" id="WP_151431493.1">
    <property type="nucleotide sequence ID" value="NZ_JANJZI010000002.1"/>
</dbReference>
<keyword evidence="2" id="KW-1185">Reference proteome</keyword>
<evidence type="ECO:0008006" key="3">
    <source>
        <dbReference type="Google" id="ProtNLM"/>
    </source>
</evidence>
<name>A0A7C8BQ79_9ACTN</name>
<proteinExistence type="predicted"/>
<comment type="caution">
    <text evidence="1">The sequence shown here is derived from an EMBL/GenBank/DDBJ whole genome shotgun (WGS) entry which is preliminary data.</text>
</comment>
<sequence length="173" mass="18239">MVEGAKSIIFPVREAKEAIGRRMEAVFSPGVLGRLYPGVKVPETSEGFPVNEPPFYVAWDEIADAGSVSGAVTMGHPEVSFDLHVWLFAQHREKKVAADTAIAYADVALAALAADQTLNRTVDMAVPSITNAGTAADSSKRYMASVEITVGCSVASACPAEIKEAVDAANRSL</sequence>
<protein>
    <recommendedName>
        <fullName evidence="3">DUF3168 domain-containing protein</fullName>
    </recommendedName>
</protein>
<reference evidence="1 2" key="1">
    <citation type="submission" date="2019-09" db="EMBL/GenBank/DDBJ databases">
        <title>Whole genome shotgun sequencing (WGS) of Ellagibacter isourolithinifaciens DSM 104140(T) and Adlercreutzia muris DSM 29508(T).</title>
        <authorList>
            <person name="Stoll D.A."/>
            <person name="Danylec N."/>
            <person name="Huch M."/>
        </authorList>
    </citation>
    <scope>NUCLEOTIDE SEQUENCE [LARGE SCALE GENOMIC DNA]</scope>
    <source>
        <strain evidence="1 2">DSM 29508</strain>
    </source>
</reference>
<evidence type="ECO:0000313" key="2">
    <source>
        <dbReference type="Proteomes" id="UP000479639"/>
    </source>
</evidence>
<organism evidence="1 2">
    <name type="scientific">Adlercreutzia muris</name>
    <dbReference type="NCBI Taxonomy" id="1796610"/>
    <lineage>
        <taxon>Bacteria</taxon>
        <taxon>Bacillati</taxon>
        <taxon>Actinomycetota</taxon>
        <taxon>Coriobacteriia</taxon>
        <taxon>Eggerthellales</taxon>
        <taxon>Eggerthellaceae</taxon>
        <taxon>Adlercreutzia</taxon>
    </lineage>
</organism>
<dbReference type="EMBL" id="WAJS01000030">
    <property type="protein sequence ID" value="KAB1642808.1"/>
    <property type="molecule type" value="Genomic_DNA"/>
</dbReference>